<feature type="region of interest" description="Disordered" evidence="1">
    <location>
        <begin position="84"/>
        <end position="103"/>
    </location>
</feature>
<accession>A0A6C0LTE9</accession>
<dbReference type="EMBL" id="MN740560">
    <property type="protein sequence ID" value="QHU33693.1"/>
    <property type="molecule type" value="Genomic_DNA"/>
</dbReference>
<reference evidence="2" key="1">
    <citation type="journal article" date="2020" name="Nature">
        <title>Giant virus diversity and host interactions through global metagenomics.</title>
        <authorList>
            <person name="Schulz F."/>
            <person name="Roux S."/>
            <person name="Paez-Espino D."/>
            <person name="Jungbluth S."/>
            <person name="Walsh D.A."/>
            <person name="Denef V.J."/>
            <person name="McMahon K.D."/>
            <person name="Konstantinidis K.T."/>
            <person name="Eloe-Fadrosh E.A."/>
            <person name="Kyrpides N.C."/>
            <person name="Woyke T."/>
        </authorList>
    </citation>
    <scope>NUCLEOTIDE SEQUENCE</scope>
    <source>
        <strain evidence="2">GVMAG-S-1016704-121</strain>
    </source>
</reference>
<protein>
    <submittedName>
        <fullName evidence="2">Uncharacterized protein</fullName>
    </submittedName>
</protein>
<proteinExistence type="predicted"/>
<evidence type="ECO:0000256" key="1">
    <source>
        <dbReference type="SAM" id="MobiDB-lite"/>
    </source>
</evidence>
<feature type="region of interest" description="Disordered" evidence="1">
    <location>
        <begin position="115"/>
        <end position="180"/>
    </location>
</feature>
<name>A0A6C0LTE9_9ZZZZ</name>
<organism evidence="2">
    <name type="scientific">viral metagenome</name>
    <dbReference type="NCBI Taxonomy" id="1070528"/>
    <lineage>
        <taxon>unclassified sequences</taxon>
        <taxon>metagenomes</taxon>
        <taxon>organismal metagenomes</taxon>
    </lineage>
</organism>
<feature type="compositionally biased region" description="Basic and acidic residues" evidence="1">
    <location>
        <begin position="120"/>
        <end position="166"/>
    </location>
</feature>
<sequence>MSYRLYIGHAKHDNGKLCPGSEQCMRIINNNSNLEKMVRVENLNTILANGSPVPQWLDGTPVLVAVDTKKIYYGSSAIDTLKDIQPPVPVSHRNSQKPPGIPLAEANVDPSSLHQFSASHEADPDAVVEQHDEFDWDPGDKSRTETRGKKFDQKELEKMMKERSARTEQLAGPRPAGSDR</sequence>
<dbReference type="AlphaFoldDB" id="A0A6C0LTE9"/>
<evidence type="ECO:0000313" key="2">
    <source>
        <dbReference type="EMBL" id="QHU33693.1"/>
    </source>
</evidence>